<accession>D2QYK3</accession>
<dbReference type="Gene3D" id="3.80.10.10">
    <property type="entry name" value="Ribonuclease Inhibitor"/>
    <property type="match status" value="2"/>
</dbReference>
<dbReference type="OrthoDB" id="261970at2"/>
<evidence type="ECO:0008006" key="3">
    <source>
        <dbReference type="Google" id="ProtNLM"/>
    </source>
</evidence>
<proteinExistence type="predicted"/>
<dbReference type="KEGG" id="psl:Psta_3501"/>
<dbReference type="STRING" id="530564.Psta_3501"/>
<dbReference type="InterPro" id="IPR032675">
    <property type="entry name" value="LRR_dom_sf"/>
</dbReference>
<dbReference type="EMBL" id="CP001848">
    <property type="protein sequence ID" value="ADB18162.1"/>
    <property type="molecule type" value="Genomic_DNA"/>
</dbReference>
<dbReference type="SUPFAM" id="SSF52047">
    <property type="entry name" value="RNI-like"/>
    <property type="match status" value="1"/>
</dbReference>
<dbReference type="PANTHER" id="PTHR13318">
    <property type="entry name" value="PARTNER OF PAIRED, ISOFORM B-RELATED"/>
    <property type="match status" value="1"/>
</dbReference>
<dbReference type="GO" id="GO:0019005">
    <property type="term" value="C:SCF ubiquitin ligase complex"/>
    <property type="evidence" value="ECO:0007669"/>
    <property type="project" value="TreeGrafter"/>
</dbReference>
<gene>
    <name evidence="1" type="ordered locus">Psta_3501</name>
</gene>
<dbReference type="Pfam" id="PF13516">
    <property type="entry name" value="LRR_6"/>
    <property type="match status" value="1"/>
</dbReference>
<keyword evidence="2" id="KW-1185">Reference proteome</keyword>
<dbReference type="InterPro" id="IPR001611">
    <property type="entry name" value="Leu-rich_rpt"/>
</dbReference>
<dbReference type="PANTHER" id="PTHR13318:SF190">
    <property type="entry name" value="PARTNER OF PAIRED, ISOFORM B"/>
    <property type="match status" value="1"/>
</dbReference>
<evidence type="ECO:0000313" key="1">
    <source>
        <dbReference type="EMBL" id="ADB18162.1"/>
    </source>
</evidence>
<evidence type="ECO:0000313" key="2">
    <source>
        <dbReference type="Proteomes" id="UP000001887"/>
    </source>
</evidence>
<dbReference type="AlphaFoldDB" id="D2QYK3"/>
<dbReference type="eggNOG" id="COG4886">
    <property type="taxonomic scope" value="Bacteria"/>
</dbReference>
<protein>
    <recommendedName>
        <fullName evidence="3">Leucine Rich repeats (2 copies)</fullName>
    </recommendedName>
</protein>
<dbReference type="HOGENOM" id="CLU_628301_0_0_0"/>
<organism evidence="1 2">
    <name type="scientific">Pirellula staleyi (strain ATCC 27377 / DSM 6068 / ICPB 4128)</name>
    <name type="common">Pirella staleyi</name>
    <dbReference type="NCBI Taxonomy" id="530564"/>
    <lineage>
        <taxon>Bacteria</taxon>
        <taxon>Pseudomonadati</taxon>
        <taxon>Planctomycetota</taxon>
        <taxon>Planctomycetia</taxon>
        <taxon>Pirellulales</taxon>
        <taxon>Pirellulaceae</taxon>
        <taxon>Pirellula</taxon>
    </lineage>
</organism>
<dbReference type="GO" id="GO:0031146">
    <property type="term" value="P:SCF-dependent proteasomal ubiquitin-dependent protein catabolic process"/>
    <property type="evidence" value="ECO:0007669"/>
    <property type="project" value="TreeGrafter"/>
</dbReference>
<reference evidence="1 2" key="1">
    <citation type="journal article" date="2009" name="Stand. Genomic Sci.">
        <title>Complete genome sequence of Pirellula staleyi type strain (ATCC 27377).</title>
        <authorList>
            <person name="Clum A."/>
            <person name="Tindall B.J."/>
            <person name="Sikorski J."/>
            <person name="Ivanova N."/>
            <person name="Mavrommatis K."/>
            <person name="Lucas S."/>
            <person name="Glavina del Rio T."/>
            <person name="Nolan M."/>
            <person name="Chen F."/>
            <person name="Tice H."/>
            <person name="Pitluck S."/>
            <person name="Cheng J.F."/>
            <person name="Chertkov O."/>
            <person name="Brettin T."/>
            <person name="Han C."/>
            <person name="Detter J.C."/>
            <person name="Kuske C."/>
            <person name="Bruce D."/>
            <person name="Goodwin L."/>
            <person name="Ovchinikova G."/>
            <person name="Pati A."/>
            <person name="Mikhailova N."/>
            <person name="Chen A."/>
            <person name="Palaniappan K."/>
            <person name="Land M."/>
            <person name="Hauser L."/>
            <person name="Chang Y.J."/>
            <person name="Jeffries C.D."/>
            <person name="Chain P."/>
            <person name="Rohde M."/>
            <person name="Goker M."/>
            <person name="Bristow J."/>
            <person name="Eisen J.A."/>
            <person name="Markowitz V."/>
            <person name="Hugenholtz P."/>
            <person name="Kyrpides N.C."/>
            <person name="Klenk H.P."/>
            <person name="Lapidus A."/>
        </authorList>
    </citation>
    <scope>NUCLEOTIDE SEQUENCE [LARGE SCALE GENOMIC DNA]</scope>
    <source>
        <strain evidence="2">ATCC 27377 / DSM 6068 / ICPB 4128</strain>
    </source>
</reference>
<sequence length="436" mass="48316" precursor="true">MAVSRSCRLIQIYRLVIAATLLALGMLTNASLLWAQAKPATKAPGSFGINPEWVSSPEMLDALEELQRAGIVPGRKGSLSFFRWNGEKPPQLAHLGLWGEGVSDEVFARSVALSDLQFLSIYETNITNEGLQVLRKFSKLRSFSVAPVSRYEKSMYGAPQWSYPFLKQRSDRPKITVQGLEPLRNIATIESLQLIDAQLAPSDLAILQSWPKLGSIALSTTMTSEAVQHLAACKRVSNLTLGYREITADEIRALGEWESLKKLMLLHAKLSSDALAALASLESLEQLDLEECNLTDDDLAHLKLPAKLTILGLKRNEIDGPGLRHLVPFQLKQIGLEFNNISNATLGELAQLRTLETLNLSYCRQIDNQGIESGVLQRMTHVRQLGLRGLKQVTDASLAEIVKMTHLKHITIRETGISWESVDKMKAAMPETVVFK</sequence>
<dbReference type="Proteomes" id="UP000001887">
    <property type="component" value="Chromosome"/>
</dbReference>
<name>D2QYK3_PIRSD</name>